<accession>A0A523UVR3</accession>
<comment type="caution">
    <text evidence="1">The sequence shown here is derived from an EMBL/GenBank/DDBJ whole genome shotgun (WGS) entry which is preliminary data.</text>
</comment>
<dbReference type="PANTHER" id="PTHR34352:SF1">
    <property type="entry name" value="PROTEIN YHFA"/>
    <property type="match status" value="1"/>
</dbReference>
<protein>
    <submittedName>
        <fullName evidence="1">OsmC family peroxiredoxin</fullName>
    </submittedName>
</protein>
<name>A0A523UVR3_UNCT6</name>
<reference evidence="1 2" key="1">
    <citation type="submission" date="2019-03" db="EMBL/GenBank/DDBJ databases">
        <title>Metabolic potential of uncultured bacteria and archaea associated with petroleum seepage in deep-sea sediments.</title>
        <authorList>
            <person name="Dong X."/>
            <person name="Hubert C."/>
        </authorList>
    </citation>
    <scope>NUCLEOTIDE SEQUENCE [LARGE SCALE GENOMIC DNA]</scope>
    <source>
        <strain evidence="1">E44_bin18</strain>
    </source>
</reference>
<evidence type="ECO:0000313" key="2">
    <source>
        <dbReference type="Proteomes" id="UP000315525"/>
    </source>
</evidence>
<dbReference type="Pfam" id="PF02566">
    <property type="entry name" value="OsmC"/>
    <property type="match status" value="1"/>
</dbReference>
<sequence>MTIKVRLVWTKEGKFIAEDELGHSFVLEAIPPEDKPLGGFKPVSLLLLSLAGCMAYDIVSILKKKRADVTGFTVEVTGEQAGEHPKRYTKIECEFKAEGDVKMADMQRAFELSRDKYCSILATFKQSPEFDFKLTTLPDAAQP</sequence>
<organism evidence="1 2">
    <name type="scientific">candidate division TA06 bacterium</name>
    <dbReference type="NCBI Taxonomy" id="2250710"/>
    <lineage>
        <taxon>Bacteria</taxon>
        <taxon>Bacteria division TA06</taxon>
    </lineage>
</organism>
<gene>
    <name evidence="1" type="ORF">E3J62_04340</name>
</gene>
<evidence type="ECO:0000313" key="1">
    <source>
        <dbReference type="EMBL" id="TET46391.1"/>
    </source>
</evidence>
<dbReference type="InterPro" id="IPR003718">
    <property type="entry name" value="OsmC/Ohr_fam"/>
</dbReference>
<dbReference type="Gene3D" id="3.30.300.20">
    <property type="match status" value="1"/>
</dbReference>
<proteinExistence type="predicted"/>
<dbReference type="SUPFAM" id="SSF82784">
    <property type="entry name" value="OsmC-like"/>
    <property type="match status" value="1"/>
</dbReference>
<dbReference type="Proteomes" id="UP000315525">
    <property type="component" value="Unassembled WGS sequence"/>
</dbReference>
<dbReference type="InterPro" id="IPR036102">
    <property type="entry name" value="OsmC/Ohrsf"/>
</dbReference>
<dbReference type="EMBL" id="SOJN01000054">
    <property type="protein sequence ID" value="TET46391.1"/>
    <property type="molecule type" value="Genomic_DNA"/>
</dbReference>
<dbReference type="PANTHER" id="PTHR34352">
    <property type="entry name" value="PROTEIN YHFA"/>
    <property type="match status" value="1"/>
</dbReference>
<dbReference type="AlphaFoldDB" id="A0A523UVR3"/>
<dbReference type="InterPro" id="IPR015946">
    <property type="entry name" value="KH_dom-like_a/b"/>
</dbReference>